<sequence>MAWTDIFNLAKRVAKGEGKDRKFGLAFNHYNSDPYWDLQTYAAPLQLKMFDKKAEKMSVDTALWKKVWNDFADLYQSKIIPSPADLNLGGGDHIKNSVIITDPFQSDIFMNGRVAMTIAGYDYVSQLTQARDAAAKNPKIPSVDWDVVTMPQFTEVPGTGGNIMLNNLMAINANAQNGEDAWDFIAFNNSKEWARLKSRSSYEMVSRKSFLKPKDGNTYNIAAFYSLKPVPPQDPVIDRLYEEKPNLYQIRQLAQQLILDVLEKKRSVDEALETWQTQGDVLLQQIKTNPNGPLDGTGTYDGGGKTN</sequence>
<proteinExistence type="predicted"/>
<name>A0ABW9XSA7_9BACL</name>
<evidence type="ECO:0000313" key="3">
    <source>
        <dbReference type="Proteomes" id="UP000665561"/>
    </source>
</evidence>
<organism evidence="2 3">
    <name type="scientific">Paenibacillus glycinis</name>
    <dbReference type="NCBI Taxonomy" id="2697035"/>
    <lineage>
        <taxon>Bacteria</taxon>
        <taxon>Bacillati</taxon>
        <taxon>Bacillota</taxon>
        <taxon>Bacilli</taxon>
        <taxon>Bacillales</taxon>
        <taxon>Paenibacillaceae</taxon>
        <taxon>Paenibacillus</taxon>
    </lineage>
</organism>
<evidence type="ECO:0000313" key="2">
    <source>
        <dbReference type="EMBL" id="NBD25552.1"/>
    </source>
</evidence>
<dbReference type="RefSeq" id="WP_161744352.1">
    <property type="nucleotide sequence ID" value="NZ_JAAAMV010000012.1"/>
</dbReference>
<comment type="caution">
    <text evidence="2">The sequence shown here is derived from an EMBL/GenBank/DDBJ whole genome shotgun (WGS) entry which is preliminary data.</text>
</comment>
<reference evidence="2 3" key="1">
    <citation type="submission" date="2020-01" db="EMBL/GenBank/DDBJ databases">
        <title>Paenibacillus soybeanensis sp. nov. isolated from the nodules of soybean (Glycine max(L.) Merr).</title>
        <authorList>
            <person name="Wang H."/>
        </authorList>
    </citation>
    <scope>NUCLEOTIDE SEQUENCE [LARGE SCALE GENOMIC DNA]</scope>
    <source>
        <strain evidence="2 3">T1</strain>
    </source>
</reference>
<evidence type="ECO:0008006" key="4">
    <source>
        <dbReference type="Google" id="ProtNLM"/>
    </source>
</evidence>
<feature type="region of interest" description="Disordered" evidence="1">
    <location>
        <begin position="286"/>
        <end position="307"/>
    </location>
</feature>
<protein>
    <recommendedName>
        <fullName evidence="4">Extracellular solute-binding protein</fullName>
    </recommendedName>
</protein>
<gene>
    <name evidence="2" type="ORF">GT019_16850</name>
</gene>
<dbReference type="Proteomes" id="UP000665561">
    <property type="component" value="Unassembled WGS sequence"/>
</dbReference>
<keyword evidence="3" id="KW-1185">Reference proteome</keyword>
<dbReference type="Gene3D" id="3.40.190.10">
    <property type="entry name" value="Periplasmic binding protein-like II"/>
    <property type="match status" value="1"/>
</dbReference>
<evidence type="ECO:0000256" key="1">
    <source>
        <dbReference type="SAM" id="MobiDB-lite"/>
    </source>
</evidence>
<accession>A0ABW9XSA7</accession>
<dbReference type="SUPFAM" id="SSF53850">
    <property type="entry name" value="Periplasmic binding protein-like II"/>
    <property type="match status" value="1"/>
</dbReference>
<dbReference type="EMBL" id="JAAAMV010000012">
    <property type="protein sequence ID" value="NBD25552.1"/>
    <property type="molecule type" value="Genomic_DNA"/>
</dbReference>